<name>A0A6G1FPX7_9PEZI</name>
<dbReference type="OrthoDB" id="4352951at2759"/>
<evidence type="ECO:0000313" key="3">
    <source>
        <dbReference type="RefSeq" id="XP_033529516.1"/>
    </source>
</evidence>
<organism evidence="1">
    <name type="scientific">Eremomyces bilateralis CBS 781.70</name>
    <dbReference type="NCBI Taxonomy" id="1392243"/>
    <lineage>
        <taxon>Eukaryota</taxon>
        <taxon>Fungi</taxon>
        <taxon>Dikarya</taxon>
        <taxon>Ascomycota</taxon>
        <taxon>Pezizomycotina</taxon>
        <taxon>Dothideomycetes</taxon>
        <taxon>Dothideomycetes incertae sedis</taxon>
        <taxon>Eremomycetales</taxon>
        <taxon>Eremomycetaceae</taxon>
        <taxon>Eremomyces</taxon>
    </lineage>
</organism>
<sequence length="155" mass="17995">MPQSPILLSEENSDDESNEVDQEDLQLMFDDDFYKESHIAIEDGEVSLDQITILSKAVYYPLSTLYLEHCAVLPDYPKTDPHGYTYCINVEGQKNPTNIDVRYSYPILNALNILLIYLDPIFLQKNTSPKVHDMYLSRKYTREKDQTWLHSSKAL</sequence>
<dbReference type="EMBL" id="ML975204">
    <property type="protein sequence ID" value="KAF1807885.1"/>
    <property type="molecule type" value="Genomic_DNA"/>
</dbReference>
<gene>
    <name evidence="1 3" type="ORF">P152DRAFT_463094</name>
</gene>
<reference evidence="3" key="2">
    <citation type="submission" date="2020-04" db="EMBL/GenBank/DDBJ databases">
        <authorList>
            <consortium name="NCBI Genome Project"/>
        </authorList>
    </citation>
    <scope>NUCLEOTIDE SEQUENCE</scope>
    <source>
        <strain evidence="3">CBS 781.70</strain>
    </source>
</reference>
<accession>A0A6G1FPX7</accession>
<dbReference type="AlphaFoldDB" id="A0A6G1FPX7"/>
<evidence type="ECO:0000313" key="2">
    <source>
        <dbReference type="Proteomes" id="UP000504638"/>
    </source>
</evidence>
<dbReference type="RefSeq" id="XP_033529516.1">
    <property type="nucleotide sequence ID" value="XM_033680467.1"/>
</dbReference>
<protein>
    <submittedName>
        <fullName evidence="1 3">Uncharacterized protein</fullName>
    </submittedName>
</protein>
<proteinExistence type="predicted"/>
<reference evidence="3" key="3">
    <citation type="submission" date="2025-04" db="UniProtKB">
        <authorList>
            <consortium name="RefSeq"/>
        </authorList>
    </citation>
    <scope>IDENTIFICATION</scope>
    <source>
        <strain evidence="3">CBS 781.70</strain>
    </source>
</reference>
<dbReference type="GeneID" id="54421037"/>
<dbReference type="Proteomes" id="UP000504638">
    <property type="component" value="Unplaced"/>
</dbReference>
<reference evidence="1 3" key="1">
    <citation type="submission" date="2020-01" db="EMBL/GenBank/DDBJ databases">
        <authorList>
            <consortium name="DOE Joint Genome Institute"/>
            <person name="Haridas S."/>
            <person name="Albert R."/>
            <person name="Binder M."/>
            <person name="Bloem J."/>
            <person name="Labutti K."/>
            <person name="Salamov A."/>
            <person name="Andreopoulos B."/>
            <person name="Baker S.E."/>
            <person name="Barry K."/>
            <person name="Bills G."/>
            <person name="Bluhm B.H."/>
            <person name="Cannon C."/>
            <person name="Castanera R."/>
            <person name="Culley D.E."/>
            <person name="Daum C."/>
            <person name="Ezra D."/>
            <person name="Gonzalez J.B."/>
            <person name="Henrissat B."/>
            <person name="Kuo A."/>
            <person name="Liang C."/>
            <person name="Lipzen A."/>
            <person name="Lutzoni F."/>
            <person name="Magnuson J."/>
            <person name="Mondo S."/>
            <person name="Nolan M."/>
            <person name="Ohm R."/>
            <person name="Pangilinan J."/>
            <person name="Park H.-J."/>
            <person name="Ramirez L."/>
            <person name="Alfaro M."/>
            <person name="Sun H."/>
            <person name="Tritt A."/>
            <person name="Yoshinaga Y."/>
            <person name="Zwiers L.-H."/>
            <person name="Turgeon B.G."/>
            <person name="Goodwin S.B."/>
            <person name="Spatafora J.W."/>
            <person name="Crous P.W."/>
            <person name="Grigoriev I.V."/>
        </authorList>
    </citation>
    <scope>NUCLEOTIDE SEQUENCE</scope>
    <source>
        <strain evidence="1 3">CBS 781.70</strain>
    </source>
</reference>
<evidence type="ECO:0000313" key="1">
    <source>
        <dbReference type="EMBL" id="KAF1807885.1"/>
    </source>
</evidence>
<keyword evidence="2" id="KW-1185">Reference proteome</keyword>